<dbReference type="PANTHER" id="PTHR24161">
    <property type="entry name" value="ANK_REP_REGION DOMAIN-CONTAINING PROTEIN-RELATED"/>
    <property type="match status" value="1"/>
</dbReference>
<feature type="compositionally biased region" description="Acidic residues" evidence="3">
    <location>
        <begin position="276"/>
        <end position="285"/>
    </location>
</feature>
<reference evidence="5 6" key="1">
    <citation type="submission" date="2016-02" db="EMBL/GenBank/DDBJ databases">
        <title>Genome analysis of coral dinoflagellate symbionts highlights evolutionary adaptations to a symbiotic lifestyle.</title>
        <authorList>
            <person name="Aranda M."/>
            <person name="Li Y."/>
            <person name="Liew Y.J."/>
            <person name="Baumgarten S."/>
            <person name="Simakov O."/>
            <person name="Wilson M."/>
            <person name="Piel J."/>
            <person name="Ashoor H."/>
            <person name="Bougouffa S."/>
            <person name="Bajic V.B."/>
            <person name="Ryu T."/>
            <person name="Ravasi T."/>
            <person name="Bayer T."/>
            <person name="Micklem G."/>
            <person name="Kim H."/>
            <person name="Bhak J."/>
            <person name="Lajeunesse T.C."/>
            <person name="Voolstra C.R."/>
        </authorList>
    </citation>
    <scope>NUCLEOTIDE SEQUENCE [LARGE SCALE GENOMIC DNA]</scope>
    <source>
        <strain evidence="5 6">CCMP2467</strain>
    </source>
</reference>
<dbReference type="InterPro" id="IPR000626">
    <property type="entry name" value="Ubiquitin-like_dom"/>
</dbReference>
<dbReference type="SMART" id="SM00248">
    <property type="entry name" value="ANK"/>
    <property type="match status" value="4"/>
</dbReference>
<dbReference type="SUPFAM" id="SSF54236">
    <property type="entry name" value="Ubiquitin-like"/>
    <property type="match status" value="1"/>
</dbReference>
<comment type="caution">
    <text evidence="5">The sequence shown here is derived from an EMBL/GenBank/DDBJ whole genome shotgun (WGS) entry which is preliminary data.</text>
</comment>
<dbReference type="InterPro" id="IPR036770">
    <property type="entry name" value="Ankyrin_rpt-contain_sf"/>
</dbReference>
<keyword evidence="6" id="KW-1185">Reference proteome</keyword>
<dbReference type="OrthoDB" id="425274at2759"/>
<evidence type="ECO:0000313" key="6">
    <source>
        <dbReference type="Proteomes" id="UP000186817"/>
    </source>
</evidence>
<dbReference type="InterPro" id="IPR002110">
    <property type="entry name" value="Ankyrin_rpt"/>
</dbReference>
<keyword evidence="2" id="KW-0040">ANK repeat</keyword>
<dbReference type="PANTHER" id="PTHR24161:SF85">
    <property type="entry name" value="PALMITOYLTRANSFERASE HIP14"/>
    <property type="match status" value="1"/>
</dbReference>
<feature type="region of interest" description="Disordered" evidence="3">
    <location>
        <begin position="1"/>
        <end position="22"/>
    </location>
</feature>
<evidence type="ECO:0000256" key="3">
    <source>
        <dbReference type="SAM" id="MobiDB-lite"/>
    </source>
</evidence>
<accession>A0A1Q9D853</accession>
<dbReference type="Gene3D" id="1.25.40.20">
    <property type="entry name" value="Ankyrin repeat-containing domain"/>
    <property type="match status" value="1"/>
</dbReference>
<feature type="domain" description="Ubiquitin-like" evidence="4">
    <location>
        <begin position="24"/>
        <end position="93"/>
    </location>
</feature>
<protein>
    <submittedName>
        <fullName evidence="5">Ankyrin repeat-containing protein C6C3.08</fullName>
    </submittedName>
</protein>
<dbReference type="EMBL" id="LSRX01000670">
    <property type="protein sequence ID" value="OLP91331.1"/>
    <property type="molecule type" value="Genomic_DNA"/>
</dbReference>
<sequence length="321" mass="36046">MAASGRKSPASPTSPTRERPEEMVAITLRHVNHEEELKLKVKMKKSVKVSQVKERVEMEFDIPAEEQIILFQGKFIAQRYMTQKENAMQPLNTPDLQEIVEEAGEEGLQMTVVHKPFRLEKFMKKEGAELDDLDAKLKPGGASLLHRAIRRCEISVVEELLVKEEFTRVNARDRAGQTALHTACTARQRECATILLNSEKFQAVYKKDLEGRNPLHYLACWGDEPVAKLLLSHERFRRRHIETEDIFGYTPISLAADCGHTKIVEAIQEALTAKEGDDDEEEPDEEPSRPASPEAAAPAEGDLGEAEATPALEVRAETEPS</sequence>
<dbReference type="Pfam" id="PF12796">
    <property type="entry name" value="Ank_2"/>
    <property type="match status" value="2"/>
</dbReference>
<dbReference type="InterPro" id="IPR029071">
    <property type="entry name" value="Ubiquitin-like_domsf"/>
</dbReference>
<keyword evidence="1" id="KW-0677">Repeat</keyword>
<dbReference type="Pfam" id="PF00240">
    <property type="entry name" value="ubiquitin"/>
    <property type="match status" value="1"/>
</dbReference>
<dbReference type="PROSITE" id="PS50053">
    <property type="entry name" value="UBIQUITIN_2"/>
    <property type="match status" value="1"/>
</dbReference>
<name>A0A1Q9D853_SYMMI</name>
<dbReference type="AlphaFoldDB" id="A0A1Q9D853"/>
<dbReference type="SUPFAM" id="SSF48403">
    <property type="entry name" value="Ankyrin repeat"/>
    <property type="match status" value="1"/>
</dbReference>
<evidence type="ECO:0000256" key="1">
    <source>
        <dbReference type="ARBA" id="ARBA00022737"/>
    </source>
</evidence>
<organism evidence="5 6">
    <name type="scientific">Symbiodinium microadriaticum</name>
    <name type="common">Dinoflagellate</name>
    <name type="synonym">Zooxanthella microadriatica</name>
    <dbReference type="NCBI Taxonomy" id="2951"/>
    <lineage>
        <taxon>Eukaryota</taxon>
        <taxon>Sar</taxon>
        <taxon>Alveolata</taxon>
        <taxon>Dinophyceae</taxon>
        <taxon>Suessiales</taxon>
        <taxon>Symbiodiniaceae</taxon>
        <taxon>Symbiodinium</taxon>
    </lineage>
</organism>
<evidence type="ECO:0000259" key="4">
    <source>
        <dbReference type="PROSITE" id="PS50053"/>
    </source>
</evidence>
<dbReference type="Proteomes" id="UP000186817">
    <property type="component" value="Unassembled WGS sequence"/>
</dbReference>
<feature type="compositionally biased region" description="Low complexity" evidence="3">
    <location>
        <begin position="289"/>
        <end position="301"/>
    </location>
</feature>
<gene>
    <name evidence="5" type="primary">SPAC6C3.08</name>
    <name evidence="5" type="ORF">AK812_SmicGene26990</name>
</gene>
<evidence type="ECO:0000256" key="2">
    <source>
        <dbReference type="ARBA" id="ARBA00023043"/>
    </source>
</evidence>
<proteinExistence type="predicted"/>
<evidence type="ECO:0000313" key="5">
    <source>
        <dbReference type="EMBL" id="OLP91331.1"/>
    </source>
</evidence>
<feature type="region of interest" description="Disordered" evidence="3">
    <location>
        <begin position="271"/>
        <end position="321"/>
    </location>
</feature>
<dbReference type="Gene3D" id="3.10.20.90">
    <property type="entry name" value="Phosphatidylinositol 3-kinase Catalytic Subunit, Chain A, domain 1"/>
    <property type="match status" value="1"/>
</dbReference>